<proteinExistence type="predicted"/>
<reference evidence="1 3" key="1">
    <citation type="journal article" date="2011" name="Nature">
        <title>The Medicago genome provides insight into the evolution of rhizobial symbioses.</title>
        <authorList>
            <person name="Young N.D."/>
            <person name="Debelle F."/>
            <person name="Oldroyd G.E."/>
            <person name="Geurts R."/>
            <person name="Cannon S.B."/>
            <person name="Udvardi M.K."/>
            <person name="Benedito V.A."/>
            <person name="Mayer K.F."/>
            <person name="Gouzy J."/>
            <person name="Schoof H."/>
            <person name="Van de Peer Y."/>
            <person name="Proost S."/>
            <person name="Cook D.R."/>
            <person name="Meyers B.C."/>
            <person name="Spannagl M."/>
            <person name="Cheung F."/>
            <person name="De Mita S."/>
            <person name="Krishnakumar V."/>
            <person name="Gundlach H."/>
            <person name="Zhou S."/>
            <person name="Mudge J."/>
            <person name="Bharti A.K."/>
            <person name="Murray J.D."/>
            <person name="Naoumkina M.A."/>
            <person name="Rosen B."/>
            <person name="Silverstein K.A."/>
            <person name="Tang H."/>
            <person name="Rombauts S."/>
            <person name="Zhao P.X."/>
            <person name="Zhou P."/>
            <person name="Barbe V."/>
            <person name="Bardou P."/>
            <person name="Bechner M."/>
            <person name="Bellec A."/>
            <person name="Berger A."/>
            <person name="Berges H."/>
            <person name="Bidwell S."/>
            <person name="Bisseling T."/>
            <person name="Choisne N."/>
            <person name="Couloux A."/>
            <person name="Denny R."/>
            <person name="Deshpande S."/>
            <person name="Dai X."/>
            <person name="Doyle J.J."/>
            <person name="Dudez A.M."/>
            <person name="Farmer A.D."/>
            <person name="Fouteau S."/>
            <person name="Franken C."/>
            <person name="Gibelin C."/>
            <person name="Gish J."/>
            <person name="Goldstein S."/>
            <person name="Gonzalez A.J."/>
            <person name="Green P.J."/>
            <person name="Hallab A."/>
            <person name="Hartog M."/>
            <person name="Hua A."/>
            <person name="Humphray S.J."/>
            <person name="Jeong D.H."/>
            <person name="Jing Y."/>
            <person name="Jocker A."/>
            <person name="Kenton S.M."/>
            <person name="Kim D.J."/>
            <person name="Klee K."/>
            <person name="Lai H."/>
            <person name="Lang C."/>
            <person name="Lin S."/>
            <person name="Macmil S.L."/>
            <person name="Magdelenat G."/>
            <person name="Matthews L."/>
            <person name="McCorrison J."/>
            <person name="Monaghan E.L."/>
            <person name="Mun J.H."/>
            <person name="Najar F.Z."/>
            <person name="Nicholson C."/>
            <person name="Noirot C."/>
            <person name="O'Bleness M."/>
            <person name="Paule C.R."/>
            <person name="Poulain J."/>
            <person name="Prion F."/>
            <person name="Qin B."/>
            <person name="Qu C."/>
            <person name="Retzel E.F."/>
            <person name="Riddle C."/>
            <person name="Sallet E."/>
            <person name="Samain S."/>
            <person name="Samson N."/>
            <person name="Sanders I."/>
            <person name="Saurat O."/>
            <person name="Scarpelli C."/>
            <person name="Schiex T."/>
            <person name="Segurens B."/>
            <person name="Severin A.J."/>
            <person name="Sherrier D.J."/>
            <person name="Shi R."/>
            <person name="Sims S."/>
            <person name="Singer S.R."/>
            <person name="Sinharoy S."/>
            <person name="Sterck L."/>
            <person name="Viollet A."/>
            <person name="Wang B.B."/>
            <person name="Wang K."/>
            <person name="Wang M."/>
            <person name="Wang X."/>
            <person name="Warfsmann J."/>
            <person name="Weissenbach J."/>
            <person name="White D.D."/>
            <person name="White J.D."/>
            <person name="Wiley G.B."/>
            <person name="Wincker P."/>
            <person name="Xing Y."/>
            <person name="Yang L."/>
            <person name="Yao Z."/>
            <person name="Ying F."/>
            <person name="Zhai J."/>
            <person name="Zhou L."/>
            <person name="Zuber A."/>
            <person name="Denarie J."/>
            <person name="Dixon R.A."/>
            <person name="May G.D."/>
            <person name="Schwartz D.C."/>
            <person name="Rogers J."/>
            <person name="Quetier F."/>
            <person name="Town C.D."/>
            <person name="Roe B.A."/>
        </authorList>
    </citation>
    <scope>NUCLEOTIDE SEQUENCE [LARGE SCALE GENOMIC DNA]</scope>
    <source>
        <strain evidence="1">A17</strain>
        <strain evidence="2 3">cv. Jemalong A17</strain>
    </source>
</reference>
<sequence>MKKMKQIRCWWYILTAEESEIRLQLTAEENVSSNETATCSPYTLFSSSPSFPTPFNPKIHFFCNQFLIQNHSSIKHRRYQHTIDVKKQGYLRQLRRTLSWESSAVNCRGKLRSFSAEENLVIVKNAKDVPGETKENFVENSRDVKPPNIEAKTNIDGASVHVEASKYVGGSGVLPFQPHEVDTAKFFSNDVKSKNRDELLEWVKTGRKNGSEMFRIMQNPLSA</sequence>
<dbReference type="Proteomes" id="UP000002051">
    <property type="component" value="Chromosome 6"/>
</dbReference>
<dbReference type="HOGENOM" id="CLU_1241736_0_0_1"/>
<name>A0A072UB61_MEDTR</name>
<evidence type="ECO:0000313" key="3">
    <source>
        <dbReference type="Proteomes" id="UP000002051"/>
    </source>
</evidence>
<reference evidence="1 3" key="2">
    <citation type="journal article" date="2014" name="BMC Genomics">
        <title>An improved genome release (version Mt4.0) for the model legume Medicago truncatula.</title>
        <authorList>
            <person name="Tang H."/>
            <person name="Krishnakumar V."/>
            <person name="Bidwell S."/>
            <person name="Rosen B."/>
            <person name="Chan A."/>
            <person name="Zhou S."/>
            <person name="Gentzbittel L."/>
            <person name="Childs K.L."/>
            <person name="Yandell M."/>
            <person name="Gundlach H."/>
            <person name="Mayer K.F."/>
            <person name="Schwartz D.C."/>
            <person name="Town C.D."/>
        </authorList>
    </citation>
    <scope>GENOME REANNOTATION</scope>
    <source>
        <strain evidence="1">A17</strain>
        <strain evidence="2 3">cv. Jemalong A17</strain>
    </source>
</reference>
<organism evidence="1 3">
    <name type="scientific">Medicago truncatula</name>
    <name type="common">Barrel medic</name>
    <name type="synonym">Medicago tribuloides</name>
    <dbReference type="NCBI Taxonomy" id="3880"/>
    <lineage>
        <taxon>Eukaryota</taxon>
        <taxon>Viridiplantae</taxon>
        <taxon>Streptophyta</taxon>
        <taxon>Embryophyta</taxon>
        <taxon>Tracheophyta</taxon>
        <taxon>Spermatophyta</taxon>
        <taxon>Magnoliopsida</taxon>
        <taxon>eudicotyledons</taxon>
        <taxon>Gunneridae</taxon>
        <taxon>Pentapetalae</taxon>
        <taxon>rosids</taxon>
        <taxon>fabids</taxon>
        <taxon>Fabales</taxon>
        <taxon>Fabaceae</taxon>
        <taxon>Papilionoideae</taxon>
        <taxon>50 kb inversion clade</taxon>
        <taxon>NPAAA clade</taxon>
        <taxon>Hologalegina</taxon>
        <taxon>IRL clade</taxon>
        <taxon>Trifolieae</taxon>
        <taxon>Medicago</taxon>
    </lineage>
</organism>
<dbReference type="EnsemblPlants" id="KEH26308">
    <property type="protein sequence ID" value="KEH26308"/>
    <property type="gene ID" value="MTR_6g452470"/>
</dbReference>
<reference evidence="2" key="3">
    <citation type="submission" date="2015-04" db="UniProtKB">
        <authorList>
            <consortium name="EnsemblPlants"/>
        </authorList>
    </citation>
    <scope>IDENTIFICATION</scope>
    <source>
        <strain evidence="2">cv. Jemalong A17</strain>
    </source>
</reference>
<dbReference type="EMBL" id="CM001222">
    <property type="protein sequence ID" value="KEH26308.1"/>
    <property type="molecule type" value="Genomic_DNA"/>
</dbReference>
<protein>
    <submittedName>
        <fullName evidence="1 2">Uncharacterized protein</fullName>
    </submittedName>
</protein>
<keyword evidence="3" id="KW-1185">Reference proteome</keyword>
<evidence type="ECO:0000313" key="2">
    <source>
        <dbReference type="EnsemblPlants" id="KEH26308"/>
    </source>
</evidence>
<dbReference type="AlphaFoldDB" id="A0A072UB61"/>
<accession>A0A072UB61</accession>
<evidence type="ECO:0000313" key="1">
    <source>
        <dbReference type="EMBL" id="KEH26308.1"/>
    </source>
</evidence>
<gene>
    <name evidence="1" type="ordered locus">MTR_6g452470</name>
</gene>